<feature type="compositionally biased region" description="Basic and acidic residues" evidence="1">
    <location>
        <begin position="507"/>
        <end position="539"/>
    </location>
</feature>
<dbReference type="InterPro" id="IPR029058">
    <property type="entry name" value="AB_hydrolase_fold"/>
</dbReference>
<feature type="compositionally biased region" description="Basic and acidic residues" evidence="1">
    <location>
        <begin position="478"/>
        <end position="500"/>
    </location>
</feature>
<sequence length="563" mass="62733">IRCDQVMSHPDSRKRKADSSPDMGNNVSTLLNSATGWISKKLRFTGGAEPALEAPSPAEAAAKTDETEDNPSSSEIVDDSEVKAEEAPATPKTPVKNASPSVKLETVRSSPSSADDDGPPDLSRQDDGPREELPLDTTPESSPEPVKKVKKVKKEETEDEEKKEQQEAKVLQKQTSSSSLTRRRKKTIADMGYYFNDEGKLRMIEGDAGFKFTTQKAYEELGDLIGERVYEMMEELGLKKQYLEVGRNRRFYFVSPDYHDKERILVLIHGSGVVKAGQWARKLIINESLERGTQLEYIKRALAKDWGVVVLNYNEKCVGHAERCHAPDAHGREEWAHALNKAPQSDIIVVAHSYGGSIISDAVRRMHRADDERVLVVALTDSWFSEGSEVYAVNWNTTKRQLHRTGGTWQMYSGDDTHEGTSAACINACFTVLEGVDCDTTIDEFHDLLEAGEKIIKAEYKEKNKKKQQGDSVSAKSLELEGKKEEKEDQKENAAKKKEEEVEEGEEKEKEKKDEGDAVADDKQMVVHDDAAAPERNPADNEEDTDEGVERDASTPGKSDAEN</sequence>
<feature type="region of interest" description="Disordered" evidence="1">
    <location>
        <begin position="1"/>
        <end position="28"/>
    </location>
</feature>
<feature type="domain" description="Arb2" evidence="2">
    <location>
        <begin position="186"/>
        <end position="315"/>
    </location>
</feature>
<dbReference type="PANTHER" id="PTHR21357">
    <property type="entry name" value="FAM172 FAMILY PROTEIN HOMOLOG CG10038"/>
    <property type="match status" value="1"/>
</dbReference>
<feature type="compositionally biased region" description="Basic and acidic residues" evidence="1">
    <location>
        <begin position="548"/>
        <end position="563"/>
    </location>
</feature>
<feature type="compositionally biased region" description="Basic and acidic residues" evidence="1">
    <location>
        <begin position="123"/>
        <end position="133"/>
    </location>
</feature>
<protein>
    <recommendedName>
        <fullName evidence="2">Arb2 domain-containing protein</fullName>
    </recommendedName>
</protein>
<evidence type="ECO:0000313" key="3">
    <source>
        <dbReference type="EMBL" id="GMR39919.1"/>
    </source>
</evidence>
<keyword evidence="4" id="KW-1185">Reference proteome</keyword>
<dbReference type="GO" id="GO:0031048">
    <property type="term" value="P:regulatory ncRNA-mediated heterochromatin formation"/>
    <property type="evidence" value="ECO:0007669"/>
    <property type="project" value="TreeGrafter"/>
</dbReference>
<feature type="region of interest" description="Disordered" evidence="1">
    <location>
        <begin position="47"/>
        <end position="183"/>
    </location>
</feature>
<dbReference type="InterPro" id="IPR053858">
    <property type="entry name" value="Arb2_dom"/>
</dbReference>
<feature type="region of interest" description="Disordered" evidence="1">
    <location>
        <begin position="462"/>
        <end position="563"/>
    </location>
</feature>
<evidence type="ECO:0000313" key="4">
    <source>
        <dbReference type="Proteomes" id="UP001328107"/>
    </source>
</evidence>
<dbReference type="EMBL" id="BTRK01000003">
    <property type="protein sequence ID" value="GMR39919.1"/>
    <property type="molecule type" value="Genomic_DNA"/>
</dbReference>
<dbReference type="AlphaFoldDB" id="A0AAN5CEG9"/>
<accession>A0AAN5CEG9</accession>
<feature type="compositionally biased region" description="Basic and acidic residues" evidence="1">
    <location>
        <begin position="153"/>
        <end position="167"/>
    </location>
</feature>
<dbReference type="Proteomes" id="UP001328107">
    <property type="component" value="Unassembled WGS sequence"/>
</dbReference>
<dbReference type="GO" id="GO:0035197">
    <property type="term" value="F:siRNA binding"/>
    <property type="evidence" value="ECO:0007669"/>
    <property type="project" value="TreeGrafter"/>
</dbReference>
<dbReference type="GO" id="GO:0005634">
    <property type="term" value="C:nucleus"/>
    <property type="evidence" value="ECO:0007669"/>
    <property type="project" value="TreeGrafter"/>
</dbReference>
<reference evidence="4" key="1">
    <citation type="submission" date="2022-10" db="EMBL/GenBank/DDBJ databases">
        <title>Genome assembly of Pristionchus species.</title>
        <authorList>
            <person name="Yoshida K."/>
            <person name="Sommer R.J."/>
        </authorList>
    </citation>
    <scope>NUCLEOTIDE SEQUENCE [LARGE SCALE GENOMIC DNA]</scope>
    <source>
        <strain evidence="4">RS5460</strain>
    </source>
</reference>
<evidence type="ECO:0000259" key="2">
    <source>
        <dbReference type="Pfam" id="PF22749"/>
    </source>
</evidence>
<dbReference type="PANTHER" id="PTHR21357:SF4">
    <property type="entry name" value="FAM172 FAMILY PROTEIN HOMOLOG CG10038"/>
    <property type="match status" value="1"/>
</dbReference>
<dbReference type="SUPFAM" id="SSF53474">
    <property type="entry name" value="alpha/beta-Hydrolases"/>
    <property type="match status" value="1"/>
</dbReference>
<gene>
    <name evidence="3" type="ORF">PMAYCL1PPCAC_10114</name>
</gene>
<comment type="caution">
    <text evidence="3">The sequence shown here is derived from an EMBL/GenBank/DDBJ whole genome shotgun (WGS) entry which is preliminary data.</text>
</comment>
<dbReference type="Pfam" id="PF22749">
    <property type="entry name" value="Arb2"/>
    <property type="match status" value="1"/>
</dbReference>
<evidence type="ECO:0000256" key="1">
    <source>
        <dbReference type="SAM" id="MobiDB-lite"/>
    </source>
</evidence>
<proteinExistence type="predicted"/>
<organism evidence="3 4">
    <name type="scientific">Pristionchus mayeri</name>
    <dbReference type="NCBI Taxonomy" id="1317129"/>
    <lineage>
        <taxon>Eukaryota</taxon>
        <taxon>Metazoa</taxon>
        <taxon>Ecdysozoa</taxon>
        <taxon>Nematoda</taxon>
        <taxon>Chromadorea</taxon>
        <taxon>Rhabditida</taxon>
        <taxon>Rhabditina</taxon>
        <taxon>Diplogasteromorpha</taxon>
        <taxon>Diplogasteroidea</taxon>
        <taxon>Neodiplogasteridae</taxon>
        <taxon>Pristionchus</taxon>
    </lineage>
</organism>
<dbReference type="InterPro" id="IPR048263">
    <property type="entry name" value="Arb2"/>
</dbReference>
<name>A0AAN5CEG9_9BILA</name>
<feature type="compositionally biased region" description="Low complexity" evidence="1">
    <location>
        <begin position="168"/>
        <end position="180"/>
    </location>
</feature>
<feature type="compositionally biased region" description="Low complexity" evidence="1">
    <location>
        <begin position="48"/>
        <end position="61"/>
    </location>
</feature>
<feature type="non-terminal residue" evidence="3">
    <location>
        <position position="1"/>
    </location>
</feature>
<dbReference type="Gene3D" id="3.40.50.1820">
    <property type="entry name" value="alpha/beta hydrolase"/>
    <property type="match status" value="1"/>
</dbReference>